<feature type="coiled-coil region" evidence="4">
    <location>
        <begin position="611"/>
        <end position="708"/>
    </location>
</feature>
<dbReference type="PANTHER" id="PTHR32114">
    <property type="entry name" value="ABC TRANSPORTER ABCH.3"/>
    <property type="match status" value="1"/>
</dbReference>
<keyword evidence="6" id="KW-0378">Hydrolase</keyword>
<evidence type="ECO:0000313" key="7">
    <source>
        <dbReference type="Proteomes" id="UP000225997"/>
    </source>
</evidence>
<dbReference type="Gene3D" id="3.40.50.300">
    <property type="entry name" value="P-loop containing nucleotide triphosphate hydrolases"/>
    <property type="match status" value="2"/>
</dbReference>
<keyword evidence="6" id="KW-0269">Exonuclease</keyword>
<reference evidence="6 7" key="1">
    <citation type="submission" date="2017-09" db="EMBL/GenBank/DDBJ databases">
        <title>Large-scale bioinformatics analysis of Bacillus genomes uncovers conserved roles of natural products in bacterial physiology.</title>
        <authorList>
            <consortium name="Agbiome Team Llc"/>
            <person name="Bleich R.M."/>
            <person name="Grubbs K.J."/>
            <person name="Santa Maria K.C."/>
            <person name="Allen S.E."/>
            <person name="Farag S."/>
            <person name="Shank E.A."/>
            <person name="Bowers A."/>
        </authorList>
    </citation>
    <scope>NUCLEOTIDE SEQUENCE [LARGE SCALE GENOMIC DNA]</scope>
    <source>
        <strain evidence="6 7">AFS044250</strain>
    </source>
</reference>
<evidence type="ECO:0000256" key="1">
    <source>
        <dbReference type="ARBA" id="ARBA00006930"/>
    </source>
</evidence>
<dbReference type="GO" id="GO:0004527">
    <property type="term" value="F:exonuclease activity"/>
    <property type="evidence" value="ECO:0007669"/>
    <property type="project" value="UniProtKB-KW"/>
</dbReference>
<dbReference type="InterPro" id="IPR027417">
    <property type="entry name" value="P-loop_NTPase"/>
</dbReference>
<dbReference type="SUPFAM" id="SSF52540">
    <property type="entry name" value="P-loop containing nucleoside triphosphate hydrolases"/>
    <property type="match status" value="1"/>
</dbReference>
<dbReference type="RefSeq" id="WP_100060879.1">
    <property type="nucleotide sequence ID" value="NZ_NUSQ01000087.1"/>
</dbReference>
<evidence type="ECO:0000259" key="5">
    <source>
        <dbReference type="Pfam" id="PF13476"/>
    </source>
</evidence>
<dbReference type="EMBL" id="NUSQ01000087">
    <property type="protein sequence ID" value="PHD67649.1"/>
    <property type="molecule type" value="Genomic_DNA"/>
</dbReference>
<evidence type="ECO:0000256" key="2">
    <source>
        <dbReference type="ARBA" id="ARBA00011322"/>
    </source>
</evidence>
<dbReference type="PANTHER" id="PTHR32114:SF2">
    <property type="entry name" value="ABC TRANSPORTER ABCH.3"/>
    <property type="match status" value="1"/>
</dbReference>
<dbReference type="GO" id="GO:0006302">
    <property type="term" value="P:double-strand break repair"/>
    <property type="evidence" value="ECO:0007669"/>
    <property type="project" value="InterPro"/>
</dbReference>
<organism evidence="6 7">
    <name type="scientific">Bacillus toyonensis</name>
    <dbReference type="NCBI Taxonomy" id="155322"/>
    <lineage>
        <taxon>Bacteria</taxon>
        <taxon>Bacillati</taxon>
        <taxon>Bacillota</taxon>
        <taxon>Bacilli</taxon>
        <taxon>Bacillales</taxon>
        <taxon>Bacillaceae</taxon>
        <taxon>Bacillus</taxon>
        <taxon>Bacillus cereus group</taxon>
    </lineage>
</organism>
<gene>
    <name evidence="6" type="ORF">COF40_19240</name>
</gene>
<comment type="similarity">
    <text evidence="1">Belongs to the SMC family. SbcC subfamily.</text>
</comment>
<comment type="subunit">
    <text evidence="2">Heterodimer of SbcC and SbcD.</text>
</comment>
<feature type="coiled-coil region" evidence="4">
    <location>
        <begin position="531"/>
        <end position="565"/>
    </location>
</feature>
<dbReference type="AlphaFoldDB" id="A0A2B5Y800"/>
<proteinExistence type="inferred from homology"/>
<keyword evidence="6" id="KW-0540">Nuclease</keyword>
<dbReference type="Proteomes" id="UP000225997">
    <property type="component" value="Unassembled WGS sequence"/>
</dbReference>
<protein>
    <recommendedName>
        <fullName evidence="3">Nuclease SbcCD subunit C</fullName>
    </recommendedName>
</protein>
<evidence type="ECO:0000256" key="4">
    <source>
        <dbReference type="SAM" id="Coils"/>
    </source>
</evidence>
<sequence length="1030" mass="120518">MRPIQLIMTAFGPYKQKEVIDFDDLGEHRIFAISGNTGAGKTTIFDAICYVLYGEASGEERSDTSMLRSQFADDDDVYTSVELTFQLKGKRYEIKRQLGHKKQGNKTITGHAVELYEVIDGEKIPAVDRFHVTDVNKKVEDLIGLSKHQFSQIVMLPQGEFRKLLTSETENKEEILRRIFKTDRYKLMRELLDQKRKQWKDVLQEKQKERELHFRNVFKLLIRDGALLETLVEQEHVNTHQVVEALEQETTAYKTEVEQLQLEQDVRTKQLKDAETRFHAAKSVNEKFTDLQQKNERYNTLQENRTVIEMKETSFKRAEQAKHLLPFEQWHEEAVQNEQKAESLLKQIIAKKENIITSFTLAQQKYEVEKNKVLEREDAKKLVQRLEELQSIIASLAEKKLNLQNAEIQLGKLKESMQKLDQLLEEHTNYKQRMSGELQKLEQALEQYVAKVEELTNMREDAKILKQAYDVWQEKQKFEQEKEAAYTKMQEAVRAYENMERRWLSEQAGILALHLHDGESCPVCGSTNHPKKATEQSNAIDEKELNDLRDKKNVAEKLHVQVEEKWNFYRLQYEQLIEEVVKRGYHSDELVETYSALVQKGKQLAAEVNTLKENEETRKQIAVNIKSVEEKVDELQKQKREIETMQHRTEMECMQLRTSYEHDKQNIPENLQTVQAWKVQFDQALKELKLMEDEWNKVQEAYQHWQNENIRIQAEHEGASNQFVSAKEKKEETFTRYMKELEQSGFTDQLTYKEAKLNDAEMEMLQKEIQSYYSSLEVLAKQIEELNSELKDKEFMDITSLGEHIKELEINLDIIKEKRQRAQNAVTYISDLQENIRRIDEQIHEEEKAFQELVDLYEVMKGDNESRISFERYILIEYLEQIVQIANERLRKLSNGQFYLKRSERVEKRNRQSGLGLDVYDAYTGQTRDVKTLSGGEKFNASLCLALGMADVIQAYEGGISIETMFIDEGFGSLDEESLTKAVDALIDLQKSGRFIGVISHVQELKNAMPAVLEVTKQKDGCSQTRFVVK</sequence>
<dbReference type="InterPro" id="IPR038729">
    <property type="entry name" value="Rad50/SbcC_AAA"/>
</dbReference>
<comment type="caution">
    <text evidence="6">The sequence shown here is derived from an EMBL/GenBank/DDBJ whole genome shotgun (WGS) entry which is preliminary data.</text>
</comment>
<dbReference type="Pfam" id="PF13558">
    <property type="entry name" value="SbcC_Walker_B"/>
    <property type="match status" value="1"/>
</dbReference>
<evidence type="ECO:0000313" key="6">
    <source>
        <dbReference type="EMBL" id="PHD67649.1"/>
    </source>
</evidence>
<name>A0A2B5Y800_9BACI</name>
<dbReference type="Pfam" id="PF13476">
    <property type="entry name" value="AAA_23"/>
    <property type="match status" value="1"/>
</dbReference>
<feature type="domain" description="Rad50/SbcC-type AAA" evidence="5">
    <location>
        <begin position="6"/>
        <end position="210"/>
    </location>
</feature>
<feature type="coiled-coil region" evidence="4">
    <location>
        <begin position="243"/>
        <end position="311"/>
    </location>
</feature>
<keyword evidence="4" id="KW-0175">Coiled coil</keyword>
<dbReference type="GO" id="GO:0016887">
    <property type="term" value="F:ATP hydrolysis activity"/>
    <property type="evidence" value="ECO:0007669"/>
    <property type="project" value="InterPro"/>
</dbReference>
<feature type="coiled-coil region" evidence="4">
    <location>
        <begin position="379"/>
        <end position="502"/>
    </location>
</feature>
<accession>A0A2B5Y800</accession>
<feature type="coiled-coil region" evidence="4">
    <location>
        <begin position="762"/>
        <end position="849"/>
    </location>
</feature>
<evidence type="ECO:0000256" key="3">
    <source>
        <dbReference type="ARBA" id="ARBA00013368"/>
    </source>
</evidence>